<name>A0A6M5Z186_9BACT</name>
<dbReference type="AlphaFoldDB" id="A0A6M5Z186"/>
<keyword evidence="2" id="KW-1185">Reference proteome</keyword>
<organism evidence="1 2">
    <name type="scientific">Frigoriglobus tundricola</name>
    <dbReference type="NCBI Taxonomy" id="2774151"/>
    <lineage>
        <taxon>Bacteria</taxon>
        <taxon>Pseudomonadati</taxon>
        <taxon>Planctomycetota</taxon>
        <taxon>Planctomycetia</taxon>
        <taxon>Gemmatales</taxon>
        <taxon>Gemmataceae</taxon>
        <taxon>Frigoriglobus</taxon>
    </lineage>
</organism>
<dbReference type="KEGG" id="ftj:FTUN_6825"/>
<gene>
    <name evidence="1" type="ORF">FTUN_6825</name>
</gene>
<dbReference type="EMBL" id="CP053452">
    <property type="protein sequence ID" value="QJW99223.1"/>
    <property type="molecule type" value="Genomic_DNA"/>
</dbReference>
<dbReference type="InterPro" id="IPR014917">
    <property type="entry name" value="DUF1800"/>
</dbReference>
<evidence type="ECO:0008006" key="3">
    <source>
        <dbReference type="Google" id="ProtNLM"/>
    </source>
</evidence>
<evidence type="ECO:0000313" key="2">
    <source>
        <dbReference type="Proteomes" id="UP000503447"/>
    </source>
</evidence>
<evidence type="ECO:0000313" key="1">
    <source>
        <dbReference type="EMBL" id="QJW99223.1"/>
    </source>
</evidence>
<dbReference type="Proteomes" id="UP000503447">
    <property type="component" value="Chromosome"/>
</dbReference>
<proteinExistence type="predicted"/>
<reference evidence="2" key="1">
    <citation type="submission" date="2020-05" db="EMBL/GenBank/DDBJ databases">
        <title>Frigoriglobus tundricola gen. nov., sp. nov., a psychrotolerant cellulolytic planctomycete of the family Gemmataceae with two divergent copies of 16S rRNA gene.</title>
        <authorList>
            <person name="Kulichevskaya I.S."/>
            <person name="Ivanova A.A."/>
            <person name="Naumoff D.G."/>
            <person name="Beletsky A.V."/>
            <person name="Rijpstra W.I.C."/>
            <person name="Sinninghe Damste J.S."/>
            <person name="Mardanov A.V."/>
            <person name="Ravin N.V."/>
            <person name="Dedysh S.N."/>
        </authorList>
    </citation>
    <scope>NUCLEOTIDE SEQUENCE [LARGE SCALE GENOMIC DNA]</scope>
    <source>
        <strain evidence="2">PL17</strain>
    </source>
</reference>
<dbReference type="RefSeq" id="WP_171474225.1">
    <property type="nucleotide sequence ID" value="NZ_CP053452.2"/>
</dbReference>
<accession>A0A6M5Z186</accession>
<sequence length="487" mass="53289">MAALPPLEQLDPADAWAAWAPSQRDPWTRKWAAHLYRRAGFGASGRELAVAEKAGFAATLDLLLTGRPGADDLLPTLADVGRVAAARDTDGTELRGWWVYCALQSGHPLREKMTLFWHNHFATSIFKVREASLMFRQNVLFREHALGQFGPLLRAVGRDGAMLVWLDSNSNVKGKPNENYAREVMELFSLGVGNYTEKDVREAARAFTGWHTDGTGFRFDAAQHDTGPKTVLGRTGNWGGEDVVTVLLDQPAAARFLVGKLYAYLVSEVAPPAALLEPLCAAFRKSAYDVAALVKTILASRLFFSDHAFRKKIKSPVEYVLGAARAVYRHYDEDDAHYRPLAHQALVKWLGAMGQALFAPPNVKGWPGGRAWLTTTTVLERDNFAAALATGALWAPPAETANFAVSADLPPPRALDPARVLDEEQVTTPEGVVRVLLDQFVPGGVRPEAREKLVAFVAEDKPTGIALARRAREAAHAILTMPESQLN</sequence>
<dbReference type="Pfam" id="PF08811">
    <property type="entry name" value="DUF1800"/>
    <property type="match status" value="1"/>
</dbReference>
<protein>
    <recommendedName>
        <fullName evidence="3">DUF1800 domain-containing protein</fullName>
    </recommendedName>
</protein>